<gene>
    <name evidence="17" type="primary">LOC115223323</name>
</gene>
<dbReference type="Pfam" id="PF00107">
    <property type="entry name" value="ADH_zinc_N"/>
    <property type="match status" value="1"/>
</dbReference>
<dbReference type="Gene3D" id="3.90.180.10">
    <property type="entry name" value="Medium-chain alcohol dehydrogenases, catalytic domain"/>
    <property type="match status" value="1"/>
</dbReference>
<dbReference type="EC" id="1.3.1.104" evidence="11"/>
<comment type="catalytic activity">
    <reaction evidence="14">
        <text>a 2,3-saturated acyl-[ACP] + NADP(+) = a (2E)-enoyl-[ACP] + NADPH + H(+)</text>
        <dbReference type="Rhea" id="RHEA:22564"/>
        <dbReference type="Rhea" id="RHEA-COMP:9925"/>
        <dbReference type="Rhea" id="RHEA-COMP:9926"/>
        <dbReference type="ChEBI" id="CHEBI:15378"/>
        <dbReference type="ChEBI" id="CHEBI:57783"/>
        <dbReference type="ChEBI" id="CHEBI:58349"/>
        <dbReference type="ChEBI" id="CHEBI:78784"/>
        <dbReference type="ChEBI" id="CHEBI:78785"/>
        <dbReference type="EC" id="1.3.1.104"/>
    </reaction>
</comment>
<keyword evidence="3" id="KW-0444">Lipid biosynthesis</keyword>
<evidence type="ECO:0000313" key="16">
    <source>
        <dbReference type="Proteomes" id="UP000515154"/>
    </source>
</evidence>
<evidence type="ECO:0000256" key="5">
    <source>
        <dbReference type="ARBA" id="ARBA00022857"/>
    </source>
</evidence>
<dbReference type="InterPro" id="IPR011032">
    <property type="entry name" value="GroES-like_sf"/>
</dbReference>
<evidence type="ECO:0000259" key="15">
    <source>
        <dbReference type="SMART" id="SM00829"/>
    </source>
</evidence>
<dbReference type="CDD" id="cd08290">
    <property type="entry name" value="ETR"/>
    <property type="match status" value="1"/>
</dbReference>
<keyword evidence="8" id="KW-0443">Lipid metabolism</keyword>
<evidence type="ECO:0000256" key="2">
    <source>
        <dbReference type="ARBA" id="ARBA00010371"/>
    </source>
</evidence>
<evidence type="ECO:0000256" key="11">
    <source>
        <dbReference type="ARBA" id="ARBA00038963"/>
    </source>
</evidence>
<feature type="domain" description="Enoyl reductase (ER)" evidence="15">
    <location>
        <begin position="45"/>
        <end position="368"/>
    </location>
</feature>
<dbReference type="Gene3D" id="3.40.50.720">
    <property type="entry name" value="NAD(P)-binding Rossmann-like Domain"/>
    <property type="match status" value="1"/>
</dbReference>
<dbReference type="GO" id="GO:0005739">
    <property type="term" value="C:mitochondrion"/>
    <property type="evidence" value="ECO:0007669"/>
    <property type="project" value="UniProtKB-SubCell"/>
</dbReference>
<keyword evidence="16" id="KW-1185">Reference proteome</keyword>
<evidence type="ECO:0000256" key="9">
    <source>
        <dbReference type="ARBA" id="ARBA00023128"/>
    </source>
</evidence>
<dbReference type="InterPro" id="IPR020843">
    <property type="entry name" value="ER"/>
</dbReference>
<evidence type="ECO:0000256" key="3">
    <source>
        <dbReference type="ARBA" id="ARBA00022516"/>
    </source>
</evidence>
<dbReference type="KEGG" id="osn:115223323"/>
<dbReference type="FunFam" id="3.90.180.10:FF:000010">
    <property type="entry name" value="Enoyl-[acyl-carrier-protein] reductase, mitochondrial"/>
    <property type="match status" value="1"/>
</dbReference>
<reference evidence="17" key="1">
    <citation type="submission" date="2025-08" db="UniProtKB">
        <authorList>
            <consortium name="RefSeq"/>
        </authorList>
    </citation>
    <scope>IDENTIFICATION</scope>
</reference>
<keyword evidence="6" id="KW-0809">Transit peptide</keyword>
<evidence type="ECO:0000256" key="7">
    <source>
        <dbReference type="ARBA" id="ARBA00023002"/>
    </source>
</evidence>
<dbReference type="RefSeq" id="XP_029649701.2">
    <property type="nucleotide sequence ID" value="XM_029793841.2"/>
</dbReference>
<evidence type="ECO:0000256" key="4">
    <source>
        <dbReference type="ARBA" id="ARBA00022832"/>
    </source>
</evidence>
<keyword evidence="7" id="KW-0560">Oxidoreductase</keyword>
<dbReference type="InterPro" id="IPR051034">
    <property type="entry name" value="Mito_Enoyl-ACP_Reductase"/>
</dbReference>
<dbReference type="SUPFAM" id="SSF51735">
    <property type="entry name" value="NAD(P)-binding Rossmann-fold domains"/>
    <property type="match status" value="1"/>
</dbReference>
<evidence type="ECO:0000256" key="6">
    <source>
        <dbReference type="ARBA" id="ARBA00022946"/>
    </source>
</evidence>
<evidence type="ECO:0000256" key="14">
    <source>
        <dbReference type="ARBA" id="ARBA00048843"/>
    </source>
</evidence>
<dbReference type="GO" id="GO:0141148">
    <property type="term" value="F:enoyl-[acyl-carrier-protein] reductase (NADPH) activity"/>
    <property type="evidence" value="ECO:0007669"/>
    <property type="project" value="UniProtKB-EC"/>
</dbReference>
<organism evidence="16 17">
    <name type="scientific">Octopus sinensis</name>
    <name type="common">East Asian common octopus</name>
    <dbReference type="NCBI Taxonomy" id="2607531"/>
    <lineage>
        <taxon>Eukaryota</taxon>
        <taxon>Metazoa</taxon>
        <taxon>Spiralia</taxon>
        <taxon>Lophotrochozoa</taxon>
        <taxon>Mollusca</taxon>
        <taxon>Cephalopoda</taxon>
        <taxon>Coleoidea</taxon>
        <taxon>Octopodiformes</taxon>
        <taxon>Octopoda</taxon>
        <taxon>Incirrata</taxon>
        <taxon>Octopodidae</taxon>
        <taxon>Octopus</taxon>
    </lineage>
</organism>
<keyword evidence="4" id="KW-0276">Fatty acid metabolism</keyword>
<evidence type="ECO:0000256" key="8">
    <source>
        <dbReference type="ARBA" id="ARBA00023098"/>
    </source>
</evidence>
<dbReference type="SMART" id="SM00829">
    <property type="entry name" value="PKS_ER"/>
    <property type="match status" value="1"/>
</dbReference>
<dbReference type="InterPro" id="IPR013149">
    <property type="entry name" value="ADH-like_C"/>
</dbReference>
<dbReference type="InterPro" id="IPR036291">
    <property type="entry name" value="NAD(P)-bd_dom_sf"/>
</dbReference>
<sequence length="373" mass="40796">MAATVLRNLVRVSVIPNYSIIRHSCSRLFSSNARTSFAVIYEQNGDPKTVLKSKEHPLPSKIKDNEILVKMLMSPINPADINMIEGTYMIKPPLPAIAGNEGVGEVVETGDNVKKFKPGDWILPLKTGSGTWQTHAVYSESDVQKIPNDIPPLVAATIAVNPCTAYRMMKDFVKLEPGDVIIQNGANSGVGQAVIQLASAWGLRTVNIVRTRPDIDALTADLKSQGATHVVTEEFCRTPDMKTLIKDLGKAPKLGFNCVGGKAATELLRNLAPNGYMVTYGGMSKQPVTVPTGVFIFKSLKLVGFWMSQWNTDNFNTPQKTEMMLDLCHLARQSKLLAPISDLVPITSFDKAIAEALRGFSKKQILVMDKTLL</sequence>
<dbReference type="GO" id="GO:0006633">
    <property type="term" value="P:fatty acid biosynthetic process"/>
    <property type="evidence" value="ECO:0007669"/>
    <property type="project" value="UniProtKB-KW"/>
</dbReference>
<dbReference type="PANTHER" id="PTHR43981:SF2">
    <property type="entry name" value="ENOYL-[ACYL-CARRIER-PROTEIN] REDUCTASE, MITOCHONDRIAL"/>
    <property type="match status" value="1"/>
</dbReference>
<proteinExistence type="inferred from homology"/>
<dbReference type="AlphaFoldDB" id="A0A6P7TKT9"/>
<evidence type="ECO:0000256" key="10">
    <source>
        <dbReference type="ARBA" id="ARBA00023160"/>
    </source>
</evidence>
<dbReference type="InterPro" id="IPR013154">
    <property type="entry name" value="ADH-like_N"/>
</dbReference>
<comment type="similarity">
    <text evidence="2">Belongs to the zinc-containing alcohol dehydrogenase family. Quinone oxidoreductase subfamily.</text>
</comment>
<dbReference type="SUPFAM" id="SSF50129">
    <property type="entry name" value="GroES-like"/>
    <property type="match status" value="1"/>
</dbReference>
<dbReference type="FunFam" id="3.40.50.720:FF:000112">
    <property type="entry name" value="Enoyl-[acyl-carrier-protein] reductase 1, mitochondrial"/>
    <property type="match status" value="1"/>
</dbReference>
<evidence type="ECO:0000313" key="17">
    <source>
        <dbReference type="RefSeq" id="XP_029649701.2"/>
    </source>
</evidence>
<keyword evidence="9" id="KW-0496">Mitochondrion</keyword>
<accession>A0A6P7TKT9</accession>
<dbReference type="PANTHER" id="PTHR43981">
    <property type="entry name" value="ENOYL-[ACYL-CARRIER-PROTEIN] REDUCTASE, MITOCHONDRIAL"/>
    <property type="match status" value="1"/>
</dbReference>
<keyword evidence="5" id="KW-0521">NADP</keyword>
<comment type="subcellular location">
    <subcellularLocation>
        <location evidence="1">Mitochondrion</location>
    </subcellularLocation>
</comment>
<keyword evidence="10" id="KW-0275">Fatty acid biosynthesis</keyword>
<name>A0A6P7TKT9_9MOLL</name>
<protein>
    <recommendedName>
        <fullName evidence="12">Enoyl-[acyl-carrier-protein] reductase, mitochondrial</fullName>
        <ecNumber evidence="11">1.3.1.104</ecNumber>
    </recommendedName>
    <alternativeName>
        <fullName evidence="13">2-enoyl thioester reductase</fullName>
    </alternativeName>
</protein>
<dbReference type="Proteomes" id="UP000515154">
    <property type="component" value="Linkage group LG22"/>
</dbReference>
<evidence type="ECO:0000256" key="1">
    <source>
        <dbReference type="ARBA" id="ARBA00004173"/>
    </source>
</evidence>
<evidence type="ECO:0000256" key="13">
    <source>
        <dbReference type="ARBA" id="ARBA00042123"/>
    </source>
</evidence>
<evidence type="ECO:0000256" key="12">
    <source>
        <dbReference type="ARBA" id="ARBA00041058"/>
    </source>
</evidence>
<dbReference type="Pfam" id="PF08240">
    <property type="entry name" value="ADH_N"/>
    <property type="match status" value="1"/>
</dbReference>